<dbReference type="Pfam" id="PF01965">
    <property type="entry name" value="DJ-1_PfpI"/>
    <property type="match status" value="1"/>
</dbReference>
<dbReference type="NCBIfam" id="TIGR01383">
    <property type="entry name" value="not_thiJ"/>
    <property type="match status" value="1"/>
</dbReference>
<keyword evidence="2" id="KW-0963">Cytoplasm</keyword>
<dbReference type="InterPro" id="IPR050325">
    <property type="entry name" value="Prot/Nucl_acid_deglycase"/>
</dbReference>
<comment type="caution">
    <text evidence="4">The sequence shown here is derived from an EMBL/GenBank/DDBJ whole genome shotgun (WGS) entry which is preliminary data.</text>
</comment>
<dbReference type="GO" id="GO:1903189">
    <property type="term" value="P:glyoxal metabolic process"/>
    <property type="evidence" value="ECO:0007669"/>
    <property type="project" value="TreeGrafter"/>
</dbReference>
<dbReference type="GO" id="GO:1902531">
    <property type="term" value="P:regulation of intracellular signal transduction"/>
    <property type="evidence" value="ECO:0007669"/>
    <property type="project" value="UniProtKB-ARBA"/>
</dbReference>
<comment type="subcellular location">
    <subcellularLocation>
        <location evidence="1">Cytoplasm</location>
    </subcellularLocation>
</comment>
<organism evidence="4 5">
    <name type="scientific">Ramazzottius varieornatus</name>
    <name type="common">Water bear</name>
    <name type="synonym">Tardigrade</name>
    <dbReference type="NCBI Taxonomy" id="947166"/>
    <lineage>
        <taxon>Eukaryota</taxon>
        <taxon>Metazoa</taxon>
        <taxon>Ecdysozoa</taxon>
        <taxon>Tardigrada</taxon>
        <taxon>Eutardigrada</taxon>
        <taxon>Parachela</taxon>
        <taxon>Hypsibioidea</taxon>
        <taxon>Ramazzottiidae</taxon>
        <taxon>Ramazzottius</taxon>
    </lineage>
</organism>
<dbReference type="InterPro" id="IPR029062">
    <property type="entry name" value="Class_I_gatase-like"/>
</dbReference>
<dbReference type="Proteomes" id="UP000186922">
    <property type="component" value="Unassembled WGS sequence"/>
</dbReference>
<keyword evidence="5" id="KW-1185">Reference proteome</keyword>
<evidence type="ECO:0000259" key="3">
    <source>
        <dbReference type="Pfam" id="PF01965"/>
    </source>
</evidence>
<dbReference type="GO" id="GO:0006979">
    <property type="term" value="P:response to oxidative stress"/>
    <property type="evidence" value="ECO:0007669"/>
    <property type="project" value="TreeGrafter"/>
</dbReference>
<dbReference type="PANTHER" id="PTHR48094:SF12">
    <property type="entry name" value="PARKINSON DISEASE PROTEIN 7 HOMOLOG"/>
    <property type="match status" value="1"/>
</dbReference>
<dbReference type="GO" id="GO:0016684">
    <property type="term" value="F:oxidoreductase activity, acting on peroxide as acceptor"/>
    <property type="evidence" value="ECO:0007669"/>
    <property type="project" value="TreeGrafter"/>
</dbReference>
<dbReference type="OrthoDB" id="543156at2759"/>
<feature type="domain" description="DJ-1/PfpI" evidence="3">
    <location>
        <begin position="27"/>
        <end position="194"/>
    </location>
</feature>
<dbReference type="EMBL" id="BDGG01000003">
    <property type="protein sequence ID" value="GAU94898.1"/>
    <property type="molecule type" value="Genomic_DNA"/>
</dbReference>
<evidence type="ECO:0000313" key="4">
    <source>
        <dbReference type="EMBL" id="GAU94898.1"/>
    </source>
</evidence>
<dbReference type="FunFam" id="3.40.50.880:FF:000022">
    <property type="entry name" value="protein deglycase DJ-1"/>
    <property type="match status" value="1"/>
</dbReference>
<dbReference type="InterPro" id="IPR006287">
    <property type="entry name" value="DJ-1"/>
</dbReference>
<name>A0A1D1V8Q6_RAMVA</name>
<dbReference type="STRING" id="947166.A0A1D1V8Q6"/>
<dbReference type="SUPFAM" id="SSF52317">
    <property type="entry name" value="Class I glutamine amidotransferase-like"/>
    <property type="match status" value="1"/>
</dbReference>
<dbReference type="PANTHER" id="PTHR48094">
    <property type="entry name" value="PROTEIN/NUCLEIC ACID DEGLYCASE DJ-1-RELATED"/>
    <property type="match status" value="1"/>
</dbReference>
<sequence>MVSVSFFRRIRNVGHKLQLYHSTMSDKKALVILAEGAEEMETVISVDVLRRAGIKVTVAGLTGSDLVKCSRDVLIKPDTSLEAAWNSSNVSYDIVVLPGGNIGAENLRNSSLVRKVLEDQVKKQGWIAAICAGPTALKAHGIAKGASITSHPSTKDQLTSDYNYTENRVEKDGKIITSRGPGSTFEFALRIVEELLGKDKVDEIRKPMLLQ</sequence>
<dbReference type="GO" id="GO:0046295">
    <property type="term" value="P:glycolate biosynthetic process"/>
    <property type="evidence" value="ECO:0007669"/>
    <property type="project" value="TreeGrafter"/>
</dbReference>
<dbReference type="Gene3D" id="3.40.50.880">
    <property type="match status" value="1"/>
</dbReference>
<dbReference type="GO" id="GO:0005739">
    <property type="term" value="C:mitochondrion"/>
    <property type="evidence" value="ECO:0007669"/>
    <property type="project" value="TreeGrafter"/>
</dbReference>
<evidence type="ECO:0000313" key="5">
    <source>
        <dbReference type="Proteomes" id="UP000186922"/>
    </source>
</evidence>
<proteinExistence type="predicted"/>
<reference evidence="4 5" key="1">
    <citation type="journal article" date="2016" name="Nat. Commun.">
        <title>Extremotolerant tardigrade genome and improved radiotolerance of human cultured cells by tardigrade-unique protein.</title>
        <authorList>
            <person name="Hashimoto T."/>
            <person name="Horikawa D.D."/>
            <person name="Saito Y."/>
            <person name="Kuwahara H."/>
            <person name="Kozuka-Hata H."/>
            <person name="Shin-I T."/>
            <person name="Minakuchi Y."/>
            <person name="Ohishi K."/>
            <person name="Motoyama A."/>
            <person name="Aizu T."/>
            <person name="Enomoto A."/>
            <person name="Kondo K."/>
            <person name="Tanaka S."/>
            <person name="Hara Y."/>
            <person name="Koshikawa S."/>
            <person name="Sagara H."/>
            <person name="Miura T."/>
            <person name="Yokobori S."/>
            <person name="Miyagawa K."/>
            <person name="Suzuki Y."/>
            <person name="Kubo T."/>
            <person name="Oyama M."/>
            <person name="Kohara Y."/>
            <person name="Fujiyama A."/>
            <person name="Arakawa K."/>
            <person name="Katayama T."/>
            <person name="Toyoda A."/>
            <person name="Kunieda T."/>
        </authorList>
    </citation>
    <scope>NUCLEOTIDE SEQUENCE [LARGE SCALE GENOMIC DNA]</scope>
    <source>
        <strain evidence="4 5">YOKOZUNA-1</strain>
    </source>
</reference>
<dbReference type="GO" id="GO:0005634">
    <property type="term" value="C:nucleus"/>
    <property type="evidence" value="ECO:0007669"/>
    <property type="project" value="TreeGrafter"/>
</dbReference>
<evidence type="ECO:0000256" key="2">
    <source>
        <dbReference type="ARBA" id="ARBA00022490"/>
    </source>
</evidence>
<gene>
    <name evidence="4" type="primary">RvY_06597-1</name>
    <name evidence="4" type="synonym">RvY_06597.1</name>
    <name evidence="4" type="ORF">RvY_06597</name>
</gene>
<evidence type="ECO:0000256" key="1">
    <source>
        <dbReference type="ARBA" id="ARBA00004496"/>
    </source>
</evidence>
<dbReference type="AlphaFoldDB" id="A0A1D1V8Q6"/>
<dbReference type="InterPro" id="IPR002818">
    <property type="entry name" value="DJ-1/PfpI"/>
</dbReference>
<dbReference type="CDD" id="cd03135">
    <property type="entry name" value="GATase1_DJ-1"/>
    <property type="match status" value="1"/>
</dbReference>
<accession>A0A1D1V8Q6</accession>
<protein>
    <recommendedName>
        <fullName evidence="3">DJ-1/PfpI domain-containing protein</fullName>
    </recommendedName>
</protein>